<reference evidence="1 2" key="1">
    <citation type="journal article" date="2022" name="DNA Res.">
        <title>Chromosomal-level genome assembly of the orchid tree Bauhinia variegata (Leguminosae; Cercidoideae) supports the allotetraploid origin hypothesis of Bauhinia.</title>
        <authorList>
            <person name="Zhong Y."/>
            <person name="Chen Y."/>
            <person name="Zheng D."/>
            <person name="Pang J."/>
            <person name="Liu Y."/>
            <person name="Luo S."/>
            <person name="Meng S."/>
            <person name="Qian L."/>
            <person name="Wei D."/>
            <person name="Dai S."/>
            <person name="Zhou R."/>
        </authorList>
    </citation>
    <scope>NUCLEOTIDE SEQUENCE [LARGE SCALE GENOMIC DNA]</scope>
    <source>
        <strain evidence="1">BV-YZ2020</strain>
    </source>
</reference>
<accession>A0ACB9PSD3</accession>
<name>A0ACB9PSD3_BAUVA</name>
<organism evidence="1 2">
    <name type="scientific">Bauhinia variegata</name>
    <name type="common">Purple orchid tree</name>
    <name type="synonym">Phanera variegata</name>
    <dbReference type="NCBI Taxonomy" id="167791"/>
    <lineage>
        <taxon>Eukaryota</taxon>
        <taxon>Viridiplantae</taxon>
        <taxon>Streptophyta</taxon>
        <taxon>Embryophyta</taxon>
        <taxon>Tracheophyta</taxon>
        <taxon>Spermatophyta</taxon>
        <taxon>Magnoliopsida</taxon>
        <taxon>eudicotyledons</taxon>
        <taxon>Gunneridae</taxon>
        <taxon>Pentapetalae</taxon>
        <taxon>rosids</taxon>
        <taxon>fabids</taxon>
        <taxon>Fabales</taxon>
        <taxon>Fabaceae</taxon>
        <taxon>Cercidoideae</taxon>
        <taxon>Cercideae</taxon>
        <taxon>Bauhiniinae</taxon>
        <taxon>Bauhinia</taxon>
    </lineage>
</organism>
<keyword evidence="2" id="KW-1185">Reference proteome</keyword>
<sequence length="100" mass="11203">MVRRNDKGDTLNASYYQLVKPLTNTPVGAEVRHRFSTSENTFTLGTQHALDRLTTLKARANNFGKVNALILQEWRPKSFLTISVVVDTKTIEKSAKIGLV</sequence>
<evidence type="ECO:0000313" key="1">
    <source>
        <dbReference type="EMBL" id="KAI4351598.1"/>
    </source>
</evidence>
<gene>
    <name evidence="1" type="ORF">L6164_005943</name>
</gene>
<dbReference type="Proteomes" id="UP000828941">
    <property type="component" value="Chromosome 3"/>
</dbReference>
<proteinExistence type="predicted"/>
<evidence type="ECO:0000313" key="2">
    <source>
        <dbReference type="Proteomes" id="UP000828941"/>
    </source>
</evidence>
<protein>
    <submittedName>
        <fullName evidence="1">Uncharacterized protein</fullName>
    </submittedName>
</protein>
<comment type="caution">
    <text evidence="1">The sequence shown here is derived from an EMBL/GenBank/DDBJ whole genome shotgun (WGS) entry which is preliminary data.</text>
</comment>
<dbReference type="EMBL" id="CM039428">
    <property type="protein sequence ID" value="KAI4351598.1"/>
    <property type="molecule type" value="Genomic_DNA"/>
</dbReference>